<dbReference type="AlphaFoldDB" id="A0A327L5X7"/>
<dbReference type="OrthoDB" id="7243230at2"/>
<name>A0A327L5X7_9BRAD</name>
<feature type="compositionally biased region" description="Basic residues" evidence="2">
    <location>
        <begin position="7"/>
        <end position="16"/>
    </location>
</feature>
<feature type="region of interest" description="Disordered" evidence="2">
    <location>
        <begin position="1"/>
        <end position="25"/>
    </location>
</feature>
<dbReference type="Gene3D" id="3.40.190.150">
    <property type="entry name" value="Bordetella uptake gene, domain 1"/>
    <property type="match status" value="1"/>
</dbReference>
<evidence type="ECO:0000256" key="2">
    <source>
        <dbReference type="SAM" id="MobiDB-lite"/>
    </source>
</evidence>
<comment type="caution">
    <text evidence="3">The sequence shown here is derived from an EMBL/GenBank/DDBJ whole genome shotgun (WGS) entry which is preliminary data.</text>
</comment>
<accession>A0A327L5X7</accession>
<keyword evidence="4" id="KW-1185">Reference proteome</keyword>
<dbReference type="Pfam" id="PF03401">
    <property type="entry name" value="TctC"/>
    <property type="match status" value="1"/>
</dbReference>
<dbReference type="CDD" id="cd07012">
    <property type="entry name" value="PBP2_Bug_TTT"/>
    <property type="match status" value="1"/>
</dbReference>
<dbReference type="InterPro" id="IPR042100">
    <property type="entry name" value="Bug_dom1"/>
</dbReference>
<sequence length="354" mass="37283">MAERRPGSRRAARGRGSHMQTTGRQARVAIDRRTLMAGAATLVAAGLGPARAQLAPRPLKIMVGFPAGGGLDTMVRIIGDKLREQTGTSAIVENRPGTAGRLAAEAVARAEPDGTTLLAAPLVVTAFYPFIYKTLPFDPMSDLVPVTRFCTFQFALAVDPRLKVETVRDFIAWVKANPGKASFGSLGAGTPSHFLGLMFSNATGTDLTHVPYRGSAPALQDLVGGSIQAVFDTTASLMAQHQAGTVKVLAVTGTARSPRLPDVPTFGELTLGLGDIEAADLWYGFFAPGRTPPEQVARLAAAIRDAVADPTVREKLAGLDVAVVADTPAAFAEIVRADNVRWGRVIRASGFTLD</sequence>
<proteinExistence type="inferred from homology"/>
<dbReference type="PANTHER" id="PTHR42928:SF5">
    <property type="entry name" value="BLR1237 PROTEIN"/>
    <property type="match status" value="1"/>
</dbReference>
<dbReference type="PROSITE" id="PS51318">
    <property type="entry name" value="TAT"/>
    <property type="match status" value="1"/>
</dbReference>
<dbReference type="EMBL" id="NPEX01000008">
    <property type="protein sequence ID" value="RAI45767.1"/>
    <property type="molecule type" value="Genomic_DNA"/>
</dbReference>
<organism evidence="3 4">
    <name type="scientific">Rhodoplanes roseus</name>
    <dbReference type="NCBI Taxonomy" id="29409"/>
    <lineage>
        <taxon>Bacteria</taxon>
        <taxon>Pseudomonadati</taxon>
        <taxon>Pseudomonadota</taxon>
        <taxon>Alphaproteobacteria</taxon>
        <taxon>Hyphomicrobiales</taxon>
        <taxon>Nitrobacteraceae</taxon>
        <taxon>Rhodoplanes</taxon>
    </lineage>
</organism>
<dbReference type="InterPro" id="IPR006311">
    <property type="entry name" value="TAT_signal"/>
</dbReference>
<dbReference type="InterPro" id="IPR005064">
    <property type="entry name" value="BUG"/>
</dbReference>
<dbReference type="PANTHER" id="PTHR42928">
    <property type="entry name" value="TRICARBOXYLATE-BINDING PROTEIN"/>
    <property type="match status" value="1"/>
</dbReference>
<evidence type="ECO:0000313" key="3">
    <source>
        <dbReference type="EMBL" id="RAI45767.1"/>
    </source>
</evidence>
<protein>
    <recommendedName>
        <fullName evidence="5">Twin-arginine translocation pathway signal protein</fullName>
    </recommendedName>
</protein>
<dbReference type="Gene3D" id="3.40.190.10">
    <property type="entry name" value="Periplasmic binding protein-like II"/>
    <property type="match status" value="1"/>
</dbReference>
<dbReference type="SUPFAM" id="SSF53850">
    <property type="entry name" value="Periplasmic binding protein-like II"/>
    <property type="match status" value="1"/>
</dbReference>
<comment type="similarity">
    <text evidence="1">Belongs to the UPF0065 (bug) family.</text>
</comment>
<dbReference type="Proteomes" id="UP000249130">
    <property type="component" value="Unassembled WGS sequence"/>
</dbReference>
<reference evidence="3 4" key="1">
    <citation type="submission" date="2017-07" db="EMBL/GenBank/DDBJ databases">
        <title>Draft Genome Sequences of Select Purple Nonsulfur Bacteria.</title>
        <authorList>
            <person name="Lasarre B."/>
            <person name="Mckinlay J.B."/>
        </authorList>
    </citation>
    <scope>NUCLEOTIDE SEQUENCE [LARGE SCALE GENOMIC DNA]</scope>
    <source>
        <strain evidence="3 4">DSM 5909</strain>
    </source>
</reference>
<evidence type="ECO:0000313" key="4">
    <source>
        <dbReference type="Proteomes" id="UP000249130"/>
    </source>
</evidence>
<evidence type="ECO:0008006" key="5">
    <source>
        <dbReference type="Google" id="ProtNLM"/>
    </source>
</evidence>
<dbReference type="PIRSF" id="PIRSF017082">
    <property type="entry name" value="YflP"/>
    <property type="match status" value="1"/>
</dbReference>
<evidence type="ECO:0000256" key="1">
    <source>
        <dbReference type="ARBA" id="ARBA00006987"/>
    </source>
</evidence>
<gene>
    <name evidence="3" type="ORF">CH341_02360</name>
</gene>